<dbReference type="STRING" id="329046.A0A1Y2CH23"/>
<organism evidence="1 2">
    <name type="scientific">Rhizoclosmatium globosum</name>
    <dbReference type="NCBI Taxonomy" id="329046"/>
    <lineage>
        <taxon>Eukaryota</taxon>
        <taxon>Fungi</taxon>
        <taxon>Fungi incertae sedis</taxon>
        <taxon>Chytridiomycota</taxon>
        <taxon>Chytridiomycota incertae sedis</taxon>
        <taxon>Chytridiomycetes</taxon>
        <taxon>Chytridiales</taxon>
        <taxon>Chytriomycetaceae</taxon>
        <taxon>Rhizoclosmatium</taxon>
    </lineage>
</organism>
<accession>A0A1Y2CH23</accession>
<dbReference type="EMBL" id="MCGO01000016">
    <property type="protein sequence ID" value="ORY46350.1"/>
    <property type="molecule type" value="Genomic_DNA"/>
</dbReference>
<sequence length="64" mass="7928">FDENYEPTDDDEVLEYARFLGMDEEHDKHLFWIARESLKAPLPADWKPWYLNFSIWFELKWSFV</sequence>
<dbReference type="Gene3D" id="3.30.1470.10">
    <property type="entry name" value="Photosystem I PsaD, reaction center subunit II"/>
    <property type="match status" value="1"/>
</dbReference>
<dbReference type="PANTHER" id="PTHR21715:SF0">
    <property type="entry name" value="RH04127P"/>
    <property type="match status" value="1"/>
</dbReference>
<dbReference type="AlphaFoldDB" id="A0A1Y2CH23"/>
<dbReference type="InterPro" id="IPR053233">
    <property type="entry name" value="ABRA-related"/>
</dbReference>
<evidence type="ECO:0000313" key="1">
    <source>
        <dbReference type="EMBL" id="ORY46350.1"/>
    </source>
</evidence>
<gene>
    <name evidence="1" type="ORF">BCR33DRAFT_658684</name>
</gene>
<protein>
    <submittedName>
        <fullName evidence="1">Uncharacterized protein</fullName>
    </submittedName>
</protein>
<proteinExistence type="predicted"/>
<name>A0A1Y2CH23_9FUNG</name>
<evidence type="ECO:0000313" key="2">
    <source>
        <dbReference type="Proteomes" id="UP000193642"/>
    </source>
</evidence>
<dbReference type="OrthoDB" id="6344460at2759"/>
<feature type="non-terminal residue" evidence="1">
    <location>
        <position position="1"/>
    </location>
</feature>
<keyword evidence="2" id="KW-1185">Reference proteome</keyword>
<dbReference type="PANTHER" id="PTHR21715">
    <property type="entry name" value="RH04127P"/>
    <property type="match status" value="1"/>
</dbReference>
<comment type="caution">
    <text evidence="1">The sequence shown here is derived from an EMBL/GenBank/DDBJ whole genome shotgun (WGS) entry which is preliminary data.</text>
</comment>
<dbReference type="Proteomes" id="UP000193642">
    <property type="component" value="Unassembled WGS sequence"/>
</dbReference>
<reference evidence="1 2" key="1">
    <citation type="submission" date="2016-07" db="EMBL/GenBank/DDBJ databases">
        <title>Pervasive Adenine N6-methylation of Active Genes in Fungi.</title>
        <authorList>
            <consortium name="DOE Joint Genome Institute"/>
            <person name="Mondo S.J."/>
            <person name="Dannebaum R.O."/>
            <person name="Kuo R.C."/>
            <person name="Labutti K."/>
            <person name="Haridas S."/>
            <person name="Kuo A."/>
            <person name="Salamov A."/>
            <person name="Ahrendt S.R."/>
            <person name="Lipzen A."/>
            <person name="Sullivan W."/>
            <person name="Andreopoulos W.B."/>
            <person name="Clum A."/>
            <person name="Lindquist E."/>
            <person name="Daum C."/>
            <person name="Ramamoorthy G.K."/>
            <person name="Gryganskyi A."/>
            <person name="Culley D."/>
            <person name="Magnuson J.K."/>
            <person name="James T.Y."/>
            <person name="O'Malley M.A."/>
            <person name="Stajich J.E."/>
            <person name="Spatafora J.W."/>
            <person name="Visel A."/>
            <person name="Grigoriev I.V."/>
        </authorList>
    </citation>
    <scope>NUCLEOTIDE SEQUENCE [LARGE SCALE GENOMIC DNA]</scope>
    <source>
        <strain evidence="1 2">JEL800</strain>
    </source>
</reference>